<protein>
    <submittedName>
        <fullName evidence="2">M48 family metallopeptidase</fullName>
    </submittedName>
</protein>
<accession>A0ABP9FJA7</accession>
<dbReference type="PANTHER" id="PTHR30399">
    <property type="entry name" value="UNCHARACTERIZED PROTEIN YGJP"/>
    <property type="match status" value="1"/>
</dbReference>
<gene>
    <name evidence="2" type="ORF">GCM10023333_41980</name>
</gene>
<sequence length="181" mass="20914">MSEPLKYLSHYPQHVQAQVRTLIERGGLKTYLLDKYPTPHSIGNDKALREHVMQFKNRYLKKSAPLSKVIFDNRIHVVNHALGLHSYVSRVQGNRLKSKHEIRISSVFKATPQAFLDMISVHELAHLKEKEHNKAFYQLCQYMLPSYHQLEFDLRLFLLQTELEGALYEPTGETAGDGCVV</sequence>
<feature type="domain" description="YgjP-like metallopeptidase" evidence="1">
    <location>
        <begin position="97"/>
        <end position="154"/>
    </location>
</feature>
<dbReference type="InterPro" id="IPR002725">
    <property type="entry name" value="YgjP-like_metallopeptidase"/>
</dbReference>
<dbReference type="Gene3D" id="3.30.2010.10">
    <property type="entry name" value="Metalloproteases ('zincins'), catalytic domain"/>
    <property type="match status" value="1"/>
</dbReference>
<comment type="caution">
    <text evidence="2">The sequence shown here is derived from an EMBL/GenBank/DDBJ whole genome shotgun (WGS) entry which is preliminary data.</text>
</comment>
<dbReference type="InterPro" id="IPR053136">
    <property type="entry name" value="UTP_pyrophosphatase-like"/>
</dbReference>
<evidence type="ECO:0000259" key="1">
    <source>
        <dbReference type="Pfam" id="PF01863"/>
    </source>
</evidence>
<evidence type="ECO:0000313" key="2">
    <source>
        <dbReference type="EMBL" id="GAA4903385.1"/>
    </source>
</evidence>
<dbReference type="Pfam" id="PF01863">
    <property type="entry name" value="YgjP-like"/>
    <property type="match status" value="1"/>
</dbReference>
<dbReference type="RefSeq" id="WP_345337487.1">
    <property type="nucleotide sequence ID" value="NZ_BAABJZ010000107.1"/>
</dbReference>
<name>A0ABP9FJA7_9GAMM</name>
<proteinExistence type="predicted"/>
<dbReference type="PANTHER" id="PTHR30399:SF1">
    <property type="entry name" value="UTP PYROPHOSPHATASE"/>
    <property type="match status" value="1"/>
</dbReference>
<organism evidence="2 3">
    <name type="scientific">Ferrimonas pelagia</name>
    <dbReference type="NCBI Taxonomy" id="1177826"/>
    <lineage>
        <taxon>Bacteria</taxon>
        <taxon>Pseudomonadati</taxon>
        <taxon>Pseudomonadota</taxon>
        <taxon>Gammaproteobacteria</taxon>
        <taxon>Alteromonadales</taxon>
        <taxon>Ferrimonadaceae</taxon>
        <taxon>Ferrimonas</taxon>
    </lineage>
</organism>
<reference evidence="3" key="1">
    <citation type="journal article" date="2019" name="Int. J. Syst. Evol. Microbiol.">
        <title>The Global Catalogue of Microorganisms (GCM) 10K type strain sequencing project: providing services to taxonomists for standard genome sequencing and annotation.</title>
        <authorList>
            <consortium name="The Broad Institute Genomics Platform"/>
            <consortium name="The Broad Institute Genome Sequencing Center for Infectious Disease"/>
            <person name="Wu L."/>
            <person name="Ma J."/>
        </authorList>
    </citation>
    <scope>NUCLEOTIDE SEQUENCE [LARGE SCALE GENOMIC DNA]</scope>
    <source>
        <strain evidence="3">JCM 18401</strain>
    </source>
</reference>
<dbReference type="Proteomes" id="UP001499988">
    <property type="component" value="Unassembled WGS sequence"/>
</dbReference>
<dbReference type="EMBL" id="BAABJZ010000107">
    <property type="protein sequence ID" value="GAA4903385.1"/>
    <property type="molecule type" value="Genomic_DNA"/>
</dbReference>
<evidence type="ECO:0000313" key="3">
    <source>
        <dbReference type="Proteomes" id="UP001499988"/>
    </source>
</evidence>
<keyword evidence="3" id="KW-1185">Reference proteome</keyword>